<organism evidence="1">
    <name type="scientific">marine sediment metagenome</name>
    <dbReference type="NCBI Taxonomy" id="412755"/>
    <lineage>
        <taxon>unclassified sequences</taxon>
        <taxon>metagenomes</taxon>
        <taxon>ecological metagenomes</taxon>
    </lineage>
</organism>
<dbReference type="EMBL" id="LAZR01002497">
    <property type="protein sequence ID" value="KKN29290.1"/>
    <property type="molecule type" value="Genomic_DNA"/>
</dbReference>
<comment type="caution">
    <text evidence="1">The sequence shown here is derived from an EMBL/GenBank/DDBJ whole genome shotgun (WGS) entry which is preliminary data.</text>
</comment>
<proteinExistence type="predicted"/>
<accession>A0A0F9PBV1</accession>
<name>A0A0F9PBV1_9ZZZZ</name>
<reference evidence="1" key="1">
    <citation type="journal article" date="2015" name="Nature">
        <title>Complex archaea that bridge the gap between prokaryotes and eukaryotes.</title>
        <authorList>
            <person name="Spang A."/>
            <person name="Saw J.H."/>
            <person name="Jorgensen S.L."/>
            <person name="Zaremba-Niedzwiedzka K."/>
            <person name="Martijn J."/>
            <person name="Lind A.E."/>
            <person name="van Eijk R."/>
            <person name="Schleper C."/>
            <person name="Guy L."/>
            <person name="Ettema T.J."/>
        </authorList>
    </citation>
    <scope>NUCLEOTIDE SEQUENCE</scope>
</reference>
<dbReference type="AlphaFoldDB" id="A0A0F9PBV1"/>
<evidence type="ECO:0000313" key="1">
    <source>
        <dbReference type="EMBL" id="KKN29290.1"/>
    </source>
</evidence>
<sequence>MKKLMDFSPNITCPNCGHKQPVNISGFGRTGYNARFKTCSKCEEDFNVEIWVAVCKPDESVSDGRRCDIDHRLKAARARLKQHYDDKEALAKTIGLFIEKDKEQILQLAKATEAVSGKA</sequence>
<protein>
    <submittedName>
        <fullName evidence="1">Uncharacterized protein</fullName>
    </submittedName>
</protein>
<gene>
    <name evidence="1" type="ORF">LCGC14_0845460</name>
</gene>